<dbReference type="Proteomes" id="UP000046155">
    <property type="component" value="Unassembled WGS sequence"/>
</dbReference>
<gene>
    <name evidence="1" type="ORF">SSCH_2210002</name>
</gene>
<accession>A0A0B7MKY6</accession>
<dbReference type="OrthoDB" id="9794050at2"/>
<organism evidence="1 2">
    <name type="scientific">Syntrophaceticus schinkii</name>
    <dbReference type="NCBI Taxonomy" id="499207"/>
    <lineage>
        <taxon>Bacteria</taxon>
        <taxon>Bacillati</taxon>
        <taxon>Bacillota</taxon>
        <taxon>Clostridia</taxon>
        <taxon>Thermoanaerobacterales</taxon>
        <taxon>Thermoanaerobacterales Family III. Incertae Sedis</taxon>
        <taxon>Syntrophaceticus</taxon>
    </lineage>
</organism>
<proteinExistence type="predicted"/>
<dbReference type="RefSeq" id="WP_044664749.1">
    <property type="nucleotide sequence ID" value="NZ_CDRZ01000137.1"/>
</dbReference>
<keyword evidence="2" id="KW-1185">Reference proteome</keyword>
<reference evidence="2" key="1">
    <citation type="submission" date="2015-01" db="EMBL/GenBank/DDBJ databases">
        <authorList>
            <person name="Manzoor Shahid"/>
            <person name="Zubair Saima"/>
        </authorList>
    </citation>
    <scope>NUCLEOTIDE SEQUENCE [LARGE SCALE GENOMIC DNA]</scope>
    <source>
        <strain evidence="2">Sp3</strain>
    </source>
</reference>
<name>A0A0B7MKY6_9FIRM</name>
<evidence type="ECO:0000313" key="2">
    <source>
        <dbReference type="Proteomes" id="UP000046155"/>
    </source>
</evidence>
<protein>
    <submittedName>
        <fullName evidence="1">Transposase</fullName>
    </submittedName>
</protein>
<dbReference type="EMBL" id="CDRZ01000137">
    <property type="protein sequence ID" value="CEO88631.1"/>
    <property type="molecule type" value="Genomic_DNA"/>
</dbReference>
<dbReference type="AlphaFoldDB" id="A0A0B7MKY6"/>
<sequence>MVKKIVNNYNVELNSFYENVLKTDTTVSKQAYCEARQKIDPKAFIELNDSVNKVVYEQCDDLKLWNGYRLSAIDGTVLELPDTALLRKEFGCSGNQNRMVARAKASCLFDVLNKVIISTFALKKYPQTLDISEL</sequence>
<evidence type="ECO:0000313" key="1">
    <source>
        <dbReference type="EMBL" id="CEO88631.1"/>
    </source>
</evidence>